<dbReference type="OrthoDB" id="10480329at2759"/>
<dbReference type="InParanoid" id="A0A074ZCB1"/>
<accession>A0A074ZCB1</accession>
<evidence type="ECO:0000313" key="2">
    <source>
        <dbReference type="Proteomes" id="UP000030641"/>
    </source>
</evidence>
<dbReference type="RefSeq" id="XP_013345097.1">
    <property type="nucleotide sequence ID" value="XM_013489643.1"/>
</dbReference>
<evidence type="ECO:0000313" key="1">
    <source>
        <dbReference type="EMBL" id="KEQ96351.1"/>
    </source>
</evidence>
<dbReference type="Proteomes" id="UP000030641">
    <property type="component" value="Unassembled WGS sequence"/>
</dbReference>
<name>A0A074ZCB1_AURSE</name>
<dbReference type="HOGENOM" id="CLU_1618685_0_0_1"/>
<keyword evidence="2" id="KW-1185">Reference proteome</keyword>
<sequence>MCEISARFNAVYRPEKSNSLVRVRAGTRLFGGSWYAHLTRRFLVVVGWLAFGSISAAELPDASSEKVYVSFQRRYEHHILETSTANTKLMRMTRNVFCINAIYAEVKLDSLLPLGNAHTDARVTFSANEGSDEKTATWLTSLLLPLPSDDQSAIFLWLCLPYWT</sequence>
<reference evidence="1 2" key="1">
    <citation type="journal article" date="2014" name="BMC Genomics">
        <title>Genome sequencing of four Aureobasidium pullulans varieties: biotechnological potential, stress tolerance, and description of new species.</title>
        <authorList>
            <person name="Gostin Ar C."/>
            <person name="Ohm R.A."/>
            <person name="Kogej T."/>
            <person name="Sonjak S."/>
            <person name="Turk M."/>
            <person name="Zajc J."/>
            <person name="Zalar P."/>
            <person name="Grube M."/>
            <person name="Sun H."/>
            <person name="Han J."/>
            <person name="Sharma A."/>
            <person name="Chiniquy J."/>
            <person name="Ngan C.Y."/>
            <person name="Lipzen A."/>
            <person name="Barry K."/>
            <person name="Grigoriev I.V."/>
            <person name="Gunde-Cimerman N."/>
        </authorList>
    </citation>
    <scope>NUCLEOTIDE SEQUENCE [LARGE SCALE GENOMIC DNA]</scope>
    <source>
        <strain evidence="1 2">EXF-2481</strain>
    </source>
</reference>
<gene>
    <name evidence="1" type="ORF">AUEXF2481DRAFT_634740</name>
</gene>
<dbReference type="GeneID" id="25369771"/>
<dbReference type="EMBL" id="KL584756">
    <property type="protein sequence ID" value="KEQ96351.1"/>
    <property type="molecule type" value="Genomic_DNA"/>
</dbReference>
<protein>
    <submittedName>
        <fullName evidence="1">Uncharacterized protein</fullName>
    </submittedName>
</protein>
<proteinExistence type="predicted"/>
<dbReference type="AlphaFoldDB" id="A0A074ZCB1"/>
<organism evidence="1 2">
    <name type="scientific">Aureobasidium subglaciale (strain EXF-2481)</name>
    <name type="common">Aureobasidium pullulans var. subglaciale</name>
    <dbReference type="NCBI Taxonomy" id="1043005"/>
    <lineage>
        <taxon>Eukaryota</taxon>
        <taxon>Fungi</taxon>
        <taxon>Dikarya</taxon>
        <taxon>Ascomycota</taxon>
        <taxon>Pezizomycotina</taxon>
        <taxon>Dothideomycetes</taxon>
        <taxon>Dothideomycetidae</taxon>
        <taxon>Dothideales</taxon>
        <taxon>Saccotheciaceae</taxon>
        <taxon>Aureobasidium</taxon>
    </lineage>
</organism>